<evidence type="ECO:0000313" key="2">
    <source>
        <dbReference type="Proteomes" id="UP001500843"/>
    </source>
</evidence>
<sequence length="132" mass="14149">MMTTTTELRELSAQITAALEHLPPEATAAVRVRHGAGPVLAAGELWVTSGPGQVPAWTCELPAAVGLRMNLVERALDEAGLAYRKADLDLRARWRRVMASTKVVAGYELAIQISGARAEGIPTSRLHRPGKT</sequence>
<gene>
    <name evidence="1" type="ORF">GCM10023198_31410</name>
</gene>
<comment type="caution">
    <text evidence="1">The sequence shown here is derived from an EMBL/GenBank/DDBJ whole genome shotgun (WGS) entry which is preliminary data.</text>
</comment>
<protein>
    <recommendedName>
        <fullName evidence="3">DUF222 domain-containing protein</fullName>
    </recommendedName>
</protein>
<evidence type="ECO:0000313" key="1">
    <source>
        <dbReference type="EMBL" id="GAA4706800.1"/>
    </source>
</evidence>
<reference evidence="2" key="1">
    <citation type="journal article" date="2019" name="Int. J. Syst. Evol. Microbiol.">
        <title>The Global Catalogue of Microorganisms (GCM) 10K type strain sequencing project: providing services to taxonomists for standard genome sequencing and annotation.</title>
        <authorList>
            <consortium name="The Broad Institute Genomics Platform"/>
            <consortium name="The Broad Institute Genome Sequencing Center for Infectious Disease"/>
            <person name="Wu L."/>
            <person name="Ma J."/>
        </authorList>
    </citation>
    <scope>NUCLEOTIDE SEQUENCE [LARGE SCALE GENOMIC DNA]</scope>
    <source>
        <strain evidence="2">JCM 17975</strain>
    </source>
</reference>
<name>A0ABP8XIU5_9MICO</name>
<dbReference type="Proteomes" id="UP001500843">
    <property type="component" value="Unassembled WGS sequence"/>
</dbReference>
<evidence type="ECO:0008006" key="3">
    <source>
        <dbReference type="Google" id="ProtNLM"/>
    </source>
</evidence>
<proteinExistence type="predicted"/>
<keyword evidence="2" id="KW-1185">Reference proteome</keyword>
<dbReference type="EMBL" id="BAABHM010000012">
    <property type="protein sequence ID" value="GAA4706800.1"/>
    <property type="molecule type" value="Genomic_DNA"/>
</dbReference>
<organism evidence="1 2">
    <name type="scientific">Promicromonospora umidemergens</name>
    <dbReference type="NCBI Taxonomy" id="629679"/>
    <lineage>
        <taxon>Bacteria</taxon>
        <taxon>Bacillati</taxon>
        <taxon>Actinomycetota</taxon>
        <taxon>Actinomycetes</taxon>
        <taxon>Micrococcales</taxon>
        <taxon>Promicromonosporaceae</taxon>
        <taxon>Promicromonospora</taxon>
    </lineage>
</organism>
<accession>A0ABP8XIU5</accession>